<dbReference type="GO" id="GO:0005524">
    <property type="term" value="F:ATP binding"/>
    <property type="evidence" value="ECO:0007669"/>
    <property type="project" value="UniProtKB-KW"/>
</dbReference>
<accession>X0XLN1</accession>
<dbReference type="GO" id="GO:0005829">
    <property type="term" value="C:cytosol"/>
    <property type="evidence" value="ECO:0007669"/>
    <property type="project" value="TreeGrafter"/>
</dbReference>
<name>X0XLN1_9ZZZZ</name>
<dbReference type="Pfam" id="PF00749">
    <property type="entry name" value="tRNA-synt_1c"/>
    <property type="match status" value="1"/>
</dbReference>
<evidence type="ECO:0000256" key="2">
    <source>
        <dbReference type="ARBA" id="ARBA00022741"/>
    </source>
</evidence>
<dbReference type="EMBL" id="BARS01052618">
    <property type="protein sequence ID" value="GAG44084.1"/>
    <property type="molecule type" value="Genomic_DNA"/>
</dbReference>
<keyword evidence="3" id="KW-0067">ATP-binding</keyword>
<proteinExistence type="predicted"/>
<organism evidence="6">
    <name type="scientific">marine sediment metagenome</name>
    <dbReference type="NCBI Taxonomy" id="412755"/>
    <lineage>
        <taxon>unclassified sequences</taxon>
        <taxon>metagenomes</taxon>
        <taxon>ecological metagenomes</taxon>
    </lineage>
</organism>
<reference evidence="6" key="1">
    <citation type="journal article" date="2014" name="Front. Microbiol.">
        <title>High frequency of phylogenetically diverse reductive dehalogenase-homologous genes in deep subseafloor sedimentary metagenomes.</title>
        <authorList>
            <person name="Kawai M."/>
            <person name="Futagami T."/>
            <person name="Toyoda A."/>
            <person name="Takaki Y."/>
            <person name="Nishi S."/>
            <person name="Hori S."/>
            <person name="Arai W."/>
            <person name="Tsubouchi T."/>
            <person name="Morono Y."/>
            <person name="Uchiyama I."/>
            <person name="Ito T."/>
            <person name="Fujiyama A."/>
            <person name="Inagaki F."/>
            <person name="Takami H."/>
        </authorList>
    </citation>
    <scope>NUCLEOTIDE SEQUENCE</scope>
    <source>
        <strain evidence="6">Expedition CK06-06</strain>
    </source>
</reference>
<keyword evidence="2" id="KW-0547">Nucleotide-binding</keyword>
<protein>
    <recommendedName>
        <fullName evidence="5">Glutamyl/glutaminyl-tRNA synthetase class Ib catalytic domain-containing protein</fullName>
    </recommendedName>
</protein>
<dbReference type="GO" id="GO:0004818">
    <property type="term" value="F:glutamate-tRNA ligase activity"/>
    <property type="evidence" value="ECO:0007669"/>
    <property type="project" value="TreeGrafter"/>
</dbReference>
<sequence>MDSLHWLGLEWDEGPDIGGPFGPYNQSERTQIYKQHAEILVERGNAYPCFCSPER</sequence>
<dbReference type="InterPro" id="IPR020058">
    <property type="entry name" value="Glu/Gln-tRNA-synth_Ib_cat-dom"/>
</dbReference>
<feature type="domain" description="Glutamyl/glutaminyl-tRNA synthetase class Ib catalytic" evidence="5">
    <location>
        <begin position="2"/>
        <end position="55"/>
    </location>
</feature>
<evidence type="ECO:0000256" key="1">
    <source>
        <dbReference type="ARBA" id="ARBA00022598"/>
    </source>
</evidence>
<dbReference type="PANTHER" id="PTHR43311">
    <property type="entry name" value="GLUTAMATE--TRNA LIGASE"/>
    <property type="match status" value="1"/>
</dbReference>
<evidence type="ECO:0000256" key="4">
    <source>
        <dbReference type="ARBA" id="ARBA00023146"/>
    </source>
</evidence>
<dbReference type="SUPFAM" id="SSF52374">
    <property type="entry name" value="Nucleotidylyl transferase"/>
    <property type="match status" value="1"/>
</dbReference>
<feature type="non-terminal residue" evidence="6">
    <location>
        <position position="55"/>
    </location>
</feature>
<evidence type="ECO:0000259" key="5">
    <source>
        <dbReference type="Pfam" id="PF00749"/>
    </source>
</evidence>
<evidence type="ECO:0000313" key="6">
    <source>
        <dbReference type="EMBL" id="GAG44084.1"/>
    </source>
</evidence>
<keyword evidence="4" id="KW-0030">Aminoacyl-tRNA synthetase</keyword>
<evidence type="ECO:0000256" key="3">
    <source>
        <dbReference type="ARBA" id="ARBA00022840"/>
    </source>
</evidence>
<dbReference type="PANTHER" id="PTHR43311:SF2">
    <property type="entry name" value="GLUTAMATE--TRNA LIGASE, MITOCHONDRIAL-RELATED"/>
    <property type="match status" value="1"/>
</dbReference>
<dbReference type="AlphaFoldDB" id="X0XLN1"/>
<dbReference type="Gene3D" id="3.40.50.620">
    <property type="entry name" value="HUPs"/>
    <property type="match status" value="1"/>
</dbReference>
<dbReference type="InterPro" id="IPR014729">
    <property type="entry name" value="Rossmann-like_a/b/a_fold"/>
</dbReference>
<gene>
    <name evidence="6" type="ORF">S01H1_78212</name>
</gene>
<keyword evidence="1" id="KW-0436">Ligase</keyword>
<comment type="caution">
    <text evidence="6">The sequence shown here is derived from an EMBL/GenBank/DDBJ whole genome shotgun (WGS) entry which is preliminary data.</text>
</comment>
<dbReference type="GO" id="GO:0006424">
    <property type="term" value="P:glutamyl-tRNA aminoacylation"/>
    <property type="evidence" value="ECO:0007669"/>
    <property type="project" value="TreeGrafter"/>
</dbReference>
<dbReference type="InterPro" id="IPR049940">
    <property type="entry name" value="GluQ/Sye"/>
</dbReference>